<dbReference type="EMBL" id="JADYTN010000011">
    <property type="protein sequence ID" value="MCF2563707.1"/>
    <property type="molecule type" value="Genomic_DNA"/>
</dbReference>
<evidence type="ECO:0000313" key="2">
    <source>
        <dbReference type="Proteomes" id="UP001200470"/>
    </source>
</evidence>
<comment type="caution">
    <text evidence="1">The sequence shown here is derived from an EMBL/GenBank/DDBJ whole genome shotgun (WGS) entry which is preliminary data.</text>
</comment>
<name>A0ABS9CF44_9BACT</name>
<gene>
    <name evidence="1" type="ORF">I6E12_06230</name>
</gene>
<organism evidence="1 2">
    <name type="scientific">Xylanibacter brevis</name>
    <dbReference type="NCBI Taxonomy" id="83231"/>
    <lineage>
        <taxon>Bacteria</taxon>
        <taxon>Pseudomonadati</taxon>
        <taxon>Bacteroidota</taxon>
        <taxon>Bacteroidia</taxon>
        <taxon>Bacteroidales</taxon>
        <taxon>Prevotellaceae</taxon>
        <taxon>Xylanibacter</taxon>
    </lineage>
</organism>
<sequence>MDNDSISVMSHLLDYCSKVPQERIYLHTDRPYYMVGDTIWFRAHLLDAATRIPVSRSRYVYVELYDQRADTLVQRMKVRCDSNGVFANAMFLSKTMTSGSYTMVAYTQWMRNFGSDYFCYKPIYVTAKTGDDRYVSCVEAPIALQSSPLLEVKQRKGQLLIRMSDASESDTLTCVIYGGGNLVETPYVGSRVLRIGMGRLRPGVVTVAMIRPQDKLVLASCETQIASRDSICVSMKSQMTEGKKMPIASTLTLTDQEGRPLKGTFSVSVTDYDVVKPDTLQPTLSQWAVSRRDGVYPLADMLRGRYPQMTYPIETEQRITGRVKGTLKSKLKNPHLLLVNPAEGVRHEFELGDSSRFSLTVDSPEGTTWLLEGTKKSGSTEMVELQVDKQIPPTVRLPHYACQMGNDLSVYVKQSNQQQMYAWNGVVELPEFEKKGSKKKPKSMNYGQLEAPRNLYPNDPRIEHAASMETLLSQLGIYCSVGEDGHKRIGGVGQIVGKKYVDNVAETDDEEILAIWPQNVRSIEYFTMNHPQNTMYGVRADIRGRIPGVLFIFLKDGSEIGKRKHLLSMARISPLGYRYNMEFYSPQYPKTDKSDYTRPDYRTTLYWNPSLQTDDAGEAIVRFYSSDSSKRYLVTIEGATEDGRPVSWQGLLR</sequence>
<accession>A0ABS9CF44</accession>
<protein>
    <submittedName>
        <fullName evidence="1">Uncharacterized protein</fullName>
    </submittedName>
</protein>
<proteinExistence type="predicted"/>
<dbReference type="Proteomes" id="UP001200470">
    <property type="component" value="Unassembled WGS sequence"/>
</dbReference>
<evidence type="ECO:0000313" key="1">
    <source>
        <dbReference type="EMBL" id="MCF2563707.1"/>
    </source>
</evidence>
<dbReference type="RefSeq" id="WP_301638003.1">
    <property type="nucleotide sequence ID" value="NZ_JADYTN010000011.1"/>
</dbReference>
<reference evidence="1 2" key="1">
    <citation type="submission" date="2020-12" db="EMBL/GenBank/DDBJ databases">
        <title>Whole genome sequences of gut porcine anaerobes.</title>
        <authorList>
            <person name="Kubasova T."/>
            <person name="Jahodarova E."/>
            <person name="Rychlik I."/>
        </authorList>
    </citation>
    <scope>NUCLEOTIDE SEQUENCE [LARGE SCALE GENOMIC DNA]</scope>
    <source>
        <strain evidence="1 2">An925</strain>
    </source>
</reference>
<dbReference type="Gene3D" id="2.60.40.1930">
    <property type="match status" value="1"/>
</dbReference>
<keyword evidence="2" id="KW-1185">Reference proteome</keyword>